<proteinExistence type="predicted"/>
<feature type="compositionally biased region" description="Acidic residues" evidence="1">
    <location>
        <begin position="777"/>
        <end position="794"/>
    </location>
</feature>
<evidence type="ECO:0000259" key="2">
    <source>
        <dbReference type="Pfam" id="PF14661"/>
    </source>
</evidence>
<dbReference type="Pfam" id="PF14661">
    <property type="entry name" value="HAUS6_N"/>
    <property type="match status" value="1"/>
</dbReference>
<evidence type="ECO:0000313" key="4">
    <source>
        <dbReference type="Proteomes" id="UP000030641"/>
    </source>
</evidence>
<feature type="compositionally biased region" description="Basic and acidic residues" evidence="1">
    <location>
        <begin position="548"/>
        <end position="560"/>
    </location>
</feature>
<sequence>MSRPDSVAASTINASHAPRPLAAKPRSMSPSNISLYVSNLRLLNLDQRQDWPEITVRTFDTKDALQNQKKRVSCVEWSLYRLFEIWDRETTRERLQPFFPPLEPIQSLNLRAALFRCLNDLKKNDVLGREATLRKTMLDDCKGDKFEEVLLLFSAAVVRKQVLSARRKQRLSIGKHLALAKQLDKQDLLTFGPLSLAYRVSLTKKLHSRIALDSTIDTFRTSLYEKTNDYHQLHLTLLETRDFSSGALSQDTEKSIRRELRQNWIGSVEGCDALLAGANVASSDAYMDSTFEDLWQHFQQGTSPQVPPENVSLLETLRSRVVEQNERLRLWKMYKDVFEGSNKAVDPARKLAVSSSQDPTAAAYGLDIFNKHKGVSVEQIPAENTTDISRIDLMVDYDQVVQDMKHCLADVSKKKRGQPDGALSHTAPTATDRLRRTDTMPRQLPIQVLLAGSKEPTEDLFSPLKRPLLESTNSTPISVRDGPHRPHPFLPRTHSQPMSTPQSVRSEHSRSFDRSTTISYGSALRQPTFTDASPSVQRAQDQCLETDTLDHQPGREETPRYKASSAVPVGMDSVSTKPQDSDDVPATSLEHRFDAMDLDEQAQPQSPLNLPDFSASLSSSPPAPISRHESPQARPNLSDRARLSMSSFRSSENGCPLPQPTPGAFTSPPDHESTITQSRRTSLADRALASMTQASLHPQPQRAKTTKELPRSSFFPLISTQEFSTPIKGGRTSLGGTRDTTPRDKLFEQDAEYASVFKSRPKIAMSPVISPQFEAEMEEAEDFSFEGVDGEGEESMLRLQSSPLGKFGL</sequence>
<accession>A0A074ZAP2</accession>
<feature type="region of interest" description="Disordered" evidence="1">
    <location>
        <begin position="1"/>
        <end position="28"/>
    </location>
</feature>
<dbReference type="GeneID" id="25366417"/>
<evidence type="ECO:0000313" key="3">
    <source>
        <dbReference type="EMBL" id="KEQ95846.1"/>
    </source>
</evidence>
<reference evidence="3 4" key="1">
    <citation type="journal article" date="2014" name="BMC Genomics">
        <title>Genome sequencing of four Aureobasidium pullulans varieties: biotechnological potential, stress tolerance, and description of new species.</title>
        <authorList>
            <person name="Gostin Ar C."/>
            <person name="Ohm R.A."/>
            <person name="Kogej T."/>
            <person name="Sonjak S."/>
            <person name="Turk M."/>
            <person name="Zajc J."/>
            <person name="Zalar P."/>
            <person name="Grube M."/>
            <person name="Sun H."/>
            <person name="Han J."/>
            <person name="Sharma A."/>
            <person name="Chiniquy J."/>
            <person name="Ngan C.Y."/>
            <person name="Lipzen A."/>
            <person name="Barry K."/>
            <person name="Grigoriev I.V."/>
            <person name="Gunde-Cimerman N."/>
        </authorList>
    </citation>
    <scope>NUCLEOTIDE SEQUENCE [LARGE SCALE GENOMIC DNA]</scope>
    <source>
        <strain evidence="3 4">EXF-2481</strain>
    </source>
</reference>
<feature type="region of interest" description="Disordered" evidence="1">
    <location>
        <begin position="468"/>
        <end position="585"/>
    </location>
</feature>
<feature type="domain" description="HAUS augmin-like complex subunit 6 N-terminal" evidence="2">
    <location>
        <begin position="38"/>
        <end position="264"/>
    </location>
</feature>
<feature type="region of interest" description="Disordered" evidence="1">
    <location>
        <begin position="601"/>
        <end position="679"/>
    </location>
</feature>
<dbReference type="AlphaFoldDB" id="A0A074ZAP2"/>
<gene>
    <name evidence="3" type="ORF">AUEXF2481DRAFT_39700</name>
</gene>
<name>A0A074ZAP2_AURSE</name>
<protein>
    <recommendedName>
        <fullName evidence="2">HAUS augmin-like complex subunit 6 N-terminal domain-containing protein</fullName>
    </recommendedName>
</protein>
<dbReference type="RefSeq" id="XP_013344234.1">
    <property type="nucleotide sequence ID" value="XM_013488780.1"/>
</dbReference>
<dbReference type="OMA" id="RVHCVEW"/>
<feature type="region of interest" description="Disordered" evidence="1">
    <location>
        <begin position="412"/>
        <end position="431"/>
    </location>
</feature>
<dbReference type="EMBL" id="KL584758">
    <property type="protein sequence ID" value="KEQ95846.1"/>
    <property type="molecule type" value="Genomic_DNA"/>
</dbReference>
<feature type="compositionally biased region" description="Polar residues" evidence="1">
    <location>
        <begin position="644"/>
        <end position="653"/>
    </location>
</feature>
<dbReference type="Proteomes" id="UP000030641">
    <property type="component" value="Unassembled WGS sequence"/>
</dbReference>
<feature type="compositionally biased region" description="Polar residues" evidence="1">
    <location>
        <begin position="493"/>
        <end position="504"/>
    </location>
</feature>
<dbReference type="HOGENOM" id="CLU_013984_0_1_1"/>
<evidence type="ECO:0000256" key="1">
    <source>
        <dbReference type="SAM" id="MobiDB-lite"/>
    </source>
</evidence>
<feature type="compositionally biased region" description="Polar residues" evidence="1">
    <location>
        <begin position="514"/>
        <end position="545"/>
    </location>
</feature>
<feature type="region of interest" description="Disordered" evidence="1">
    <location>
        <begin position="777"/>
        <end position="809"/>
    </location>
</feature>
<dbReference type="STRING" id="1043005.A0A074ZAP2"/>
<organism evidence="3 4">
    <name type="scientific">Aureobasidium subglaciale (strain EXF-2481)</name>
    <name type="common">Aureobasidium pullulans var. subglaciale</name>
    <dbReference type="NCBI Taxonomy" id="1043005"/>
    <lineage>
        <taxon>Eukaryota</taxon>
        <taxon>Fungi</taxon>
        <taxon>Dikarya</taxon>
        <taxon>Ascomycota</taxon>
        <taxon>Pezizomycotina</taxon>
        <taxon>Dothideomycetes</taxon>
        <taxon>Dothideomycetidae</taxon>
        <taxon>Dothideales</taxon>
        <taxon>Saccotheciaceae</taxon>
        <taxon>Aureobasidium</taxon>
    </lineage>
</organism>
<dbReference type="InterPro" id="IPR028163">
    <property type="entry name" value="HAUS_6_N"/>
</dbReference>
<feature type="compositionally biased region" description="Basic and acidic residues" evidence="1">
    <location>
        <begin position="626"/>
        <end position="642"/>
    </location>
</feature>
<dbReference type="OrthoDB" id="5575722at2759"/>
<keyword evidence="4" id="KW-1185">Reference proteome</keyword>
<dbReference type="InParanoid" id="A0A074ZAP2"/>